<organism evidence="3">
    <name type="scientific">Thelazia callipaeda</name>
    <name type="common">Oriental eyeworm</name>
    <name type="synonym">Parasitic nematode</name>
    <dbReference type="NCBI Taxonomy" id="103827"/>
    <lineage>
        <taxon>Eukaryota</taxon>
        <taxon>Metazoa</taxon>
        <taxon>Ecdysozoa</taxon>
        <taxon>Nematoda</taxon>
        <taxon>Chromadorea</taxon>
        <taxon>Rhabditida</taxon>
        <taxon>Spirurina</taxon>
        <taxon>Spiruromorpha</taxon>
        <taxon>Thelazioidea</taxon>
        <taxon>Thelaziidae</taxon>
        <taxon>Thelazia</taxon>
    </lineage>
</organism>
<proteinExistence type="predicted"/>
<gene>
    <name evidence="1" type="ORF">TCLT_LOCUS3070</name>
</gene>
<dbReference type="WBParaSite" id="TCLT_0000307001-mRNA-1">
    <property type="protein sequence ID" value="TCLT_0000307001-mRNA-1"/>
    <property type="gene ID" value="TCLT_0000307001"/>
</dbReference>
<evidence type="ECO:0000313" key="3">
    <source>
        <dbReference type="WBParaSite" id="TCLT_0000307001-mRNA-1"/>
    </source>
</evidence>
<reference evidence="1 2" key="2">
    <citation type="submission" date="2018-11" db="EMBL/GenBank/DDBJ databases">
        <authorList>
            <consortium name="Pathogen Informatics"/>
        </authorList>
    </citation>
    <scope>NUCLEOTIDE SEQUENCE [LARGE SCALE GENOMIC DNA]</scope>
</reference>
<accession>A0A0N5CS69</accession>
<evidence type="ECO:0000313" key="1">
    <source>
        <dbReference type="EMBL" id="VDM99352.1"/>
    </source>
</evidence>
<dbReference type="EMBL" id="UYYF01000943">
    <property type="protein sequence ID" value="VDM99352.1"/>
    <property type="molecule type" value="Genomic_DNA"/>
</dbReference>
<reference evidence="3" key="1">
    <citation type="submission" date="2017-02" db="UniProtKB">
        <authorList>
            <consortium name="WormBaseParasite"/>
        </authorList>
    </citation>
    <scope>IDENTIFICATION</scope>
</reference>
<name>A0A0N5CS69_THECL</name>
<evidence type="ECO:0000313" key="2">
    <source>
        <dbReference type="Proteomes" id="UP000276776"/>
    </source>
</evidence>
<dbReference type="AlphaFoldDB" id="A0A0N5CS69"/>
<dbReference type="Proteomes" id="UP000276776">
    <property type="component" value="Unassembled WGS sequence"/>
</dbReference>
<protein>
    <submittedName>
        <fullName evidence="3">PINc domain-containing protein</fullName>
    </submittedName>
</protein>
<sequence>MLLSRCIDLDMERVVVLDCNIVMKACVLDSHAFFWQRRGNRQRLKGAILVEFCTFFWQLPAELHIEAKHGFPVTHLIFSSPSSHTWVN</sequence>
<keyword evidence="2" id="KW-1185">Reference proteome</keyword>